<dbReference type="AlphaFoldDB" id="A0A562LIE2"/>
<dbReference type="Pfam" id="PF13585">
    <property type="entry name" value="CHU_C"/>
    <property type="match status" value="1"/>
</dbReference>
<dbReference type="Proteomes" id="UP000319848">
    <property type="component" value="Unassembled WGS sequence"/>
</dbReference>
<dbReference type="EMBL" id="VLKQ01000030">
    <property type="protein sequence ID" value="TWI07378.1"/>
    <property type="molecule type" value="Genomic_DNA"/>
</dbReference>
<proteinExistence type="predicted"/>
<evidence type="ECO:0000313" key="2">
    <source>
        <dbReference type="Proteomes" id="UP000319848"/>
    </source>
</evidence>
<keyword evidence="2" id="KW-1185">Reference proteome</keyword>
<name>A0A562LIE2_9FLAO</name>
<evidence type="ECO:0000313" key="1">
    <source>
        <dbReference type="EMBL" id="TWI07378.1"/>
    </source>
</evidence>
<gene>
    <name evidence="1" type="ORF">IP98_02964</name>
</gene>
<comment type="caution">
    <text evidence="1">The sequence shown here is derived from an EMBL/GenBank/DDBJ whole genome shotgun (WGS) entry which is preliminary data.</text>
</comment>
<accession>A0A562LIE2</accession>
<feature type="non-terminal residue" evidence="1">
    <location>
        <position position="1"/>
    </location>
</feature>
<reference evidence="1 2" key="1">
    <citation type="journal article" date="2015" name="Stand. Genomic Sci.">
        <title>Genomic Encyclopedia of Bacterial and Archaeal Type Strains, Phase III: the genomes of soil and plant-associated and newly described type strains.</title>
        <authorList>
            <person name="Whitman W.B."/>
            <person name="Woyke T."/>
            <person name="Klenk H.P."/>
            <person name="Zhou Y."/>
            <person name="Lilburn T.G."/>
            <person name="Beck B.J."/>
            <person name="De Vos P."/>
            <person name="Vandamme P."/>
            <person name="Eisen J.A."/>
            <person name="Garrity G."/>
            <person name="Hugenholtz P."/>
            <person name="Kyrpides N.C."/>
        </authorList>
    </citation>
    <scope>NUCLEOTIDE SEQUENCE [LARGE SCALE GENOMIC DNA]</scope>
    <source>
        <strain evidence="1 2">CGMCC 1.7270</strain>
    </source>
</reference>
<sequence length="57" mass="6622">IFNRYGVATYTYGSGYTNQWHGQSNSGQELPDGTYYYVIDTTDGQTRTGWVYINRER</sequence>
<protein>
    <submittedName>
        <fullName evidence="1">Gliding motility-associated-like protein</fullName>
    </submittedName>
</protein>
<dbReference type="OrthoDB" id="608579at2"/>
<organism evidence="1 2">
    <name type="scientific">Flavobacterium cauense R2A-7</name>
    <dbReference type="NCBI Taxonomy" id="1341154"/>
    <lineage>
        <taxon>Bacteria</taxon>
        <taxon>Pseudomonadati</taxon>
        <taxon>Bacteroidota</taxon>
        <taxon>Flavobacteriia</taxon>
        <taxon>Flavobacteriales</taxon>
        <taxon>Flavobacteriaceae</taxon>
        <taxon>Flavobacterium</taxon>
    </lineage>
</organism>